<protein>
    <submittedName>
        <fullName evidence="1">Uncharacterized protein</fullName>
    </submittedName>
</protein>
<gene>
    <name evidence="1" type="ORF">NLG97_g800</name>
</gene>
<organism evidence="1 2">
    <name type="scientific">Lecanicillium saksenae</name>
    <dbReference type="NCBI Taxonomy" id="468837"/>
    <lineage>
        <taxon>Eukaryota</taxon>
        <taxon>Fungi</taxon>
        <taxon>Dikarya</taxon>
        <taxon>Ascomycota</taxon>
        <taxon>Pezizomycotina</taxon>
        <taxon>Sordariomycetes</taxon>
        <taxon>Hypocreomycetidae</taxon>
        <taxon>Hypocreales</taxon>
        <taxon>Cordycipitaceae</taxon>
        <taxon>Lecanicillium</taxon>
    </lineage>
</organism>
<comment type="caution">
    <text evidence="1">The sequence shown here is derived from an EMBL/GenBank/DDBJ whole genome shotgun (WGS) entry which is preliminary data.</text>
</comment>
<accession>A0ACC1R6U4</accession>
<dbReference type="Proteomes" id="UP001148737">
    <property type="component" value="Unassembled WGS sequence"/>
</dbReference>
<sequence>MTSLIAPWMVRCEVKASVLYMFDGVTVHDDVTHFPYNKTFEDAAPLTLENMVELIKYSPADGAMFPPSVLAEMTQTAKGMASLKGLSCVVSGGGNLAKEAGDRIAKAEIPYLNLNGSTDDASLRWQGIFHSMPHLREFSTKDLYQPHPTLRNHWLYCGRSDDVIVFSNGEKYNPVTAESLIGQHPEIRTALVVGAGRFQAGLIVEPSHHPGDDDAESSFLDRIWPHVQRINQTTVKHGRIAKHLIMLSDPARPFLYSGKGSLKKGAVARVYEKDIDQLYSSGKFQAKETVLDIESQAALSRSIKEIFESELGLQTLAPSVDFATAGLDSLQIMTAAKILSSQLRASGVAAEVADVNPRALYQNNTLEKFASYLFDRLAGGSRHDETVQDSGPDVLTALLDKYTANMTVSGHSKNQRSRSAQTILVTGTTGSLGSYLLHFLERAKTLGQLSERGLTTKLEKVQFLEADLAKPNFGLSQAVYCDLLGAADSFIHNAWLVNFNLVVESFEPSIAGVRNLADFAAKAQKKLLVVFVSSIASVQGRRATTPIPEGRLADLSDATGGYGQFKLLGSLILDKAGAVSGISSATIRVGQVAGPRGEKGSWNKQEWLPSIIASSITIGALPGSLGTLDIVDWMPIEDVALAILDVCGSTKAPTDHCDYTGYFNLVNPSVTNWATLLSAIQGFYAKEGRTLEVITLDEWIGAVESCSADQALNPAVKLLDTYKRLSESAKSGQRQCIIDTKRMREVSNSISTIEAIKGELIIKWCEQWGFHQQGDN</sequence>
<evidence type="ECO:0000313" key="2">
    <source>
        <dbReference type="Proteomes" id="UP001148737"/>
    </source>
</evidence>
<dbReference type="EMBL" id="JANAKD010000031">
    <property type="protein sequence ID" value="KAJ3498852.1"/>
    <property type="molecule type" value="Genomic_DNA"/>
</dbReference>
<reference evidence="1" key="1">
    <citation type="submission" date="2022-07" db="EMBL/GenBank/DDBJ databases">
        <title>Genome Sequence of Lecanicillium saksenae.</title>
        <authorList>
            <person name="Buettner E."/>
        </authorList>
    </citation>
    <scope>NUCLEOTIDE SEQUENCE</scope>
    <source>
        <strain evidence="1">VT-O1</strain>
    </source>
</reference>
<keyword evidence="2" id="KW-1185">Reference proteome</keyword>
<name>A0ACC1R6U4_9HYPO</name>
<evidence type="ECO:0000313" key="1">
    <source>
        <dbReference type="EMBL" id="KAJ3498852.1"/>
    </source>
</evidence>
<proteinExistence type="predicted"/>